<evidence type="ECO:0000256" key="4">
    <source>
        <dbReference type="ARBA" id="ARBA00022776"/>
    </source>
</evidence>
<dbReference type="EMBL" id="BTRK01000003">
    <property type="protein sequence ID" value="GMR41080.1"/>
    <property type="molecule type" value="Genomic_DNA"/>
</dbReference>
<dbReference type="FunFam" id="3.40.50.300:FF:000370">
    <property type="entry name" value="Structural maintenance of chromosomes 3"/>
    <property type="match status" value="1"/>
</dbReference>
<keyword evidence="3" id="KW-0132">Cell division</keyword>
<feature type="coiled-coil region" evidence="9">
    <location>
        <begin position="400"/>
        <end position="491"/>
    </location>
</feature>
<dbReference type="GO" id="GO:0005524">
    <property type="term" value="F:ATP binding"/>
    <property type="evidence" value="ECO:0007669"/>
    <property type="project" value="InterPro"/>
</dbReference>
<comment type="similarity">
    <text evidence="2">Belongs to the SMC family. SMC3 subfamily.</text>
</comment>
<evidence type="ECO:0000259" key="10">
    <source>
        <dbReference type="SMART" id="SM00968"/>
    </source>
</evidence>
<dbReference type="InterPro" id="IPR041741">
    <property type="entry name" value="SMC3_ABC_euk"/>
</dbReference>
<dbReference type="PIRSF" id="PIRSF005719">
    <property type="entry name" value="SMC"/>
    <property type="match status" value="1"/>
</dbReference>
<evidence type="ECO:0000313" key="11">
    <source>
        <dbReference type="EMBL" id="GMR41080.1"/>
    </source>
</evidence>
<dbReference type="FunFam" id="3.40.50.300:FF:000424">
    <property type="entry name" value="Structural maintenance of chromosomes 3"/>
    <property type="match status" value="1"/>
</dbReference>
<keyword evidence="12" id="KW-1185">Reference proteome</keyword>
<evidence type="ECO:0000256" key="9">
    <source>
        <dbReference type="SAM" id="Coils"/>
    </source>
</evidence>
<name>A0AAN4ZNX4_9BILA</name>
<dbReference type="SUPFAM" id="SSF52540">
    <property type="entry name" value="P-loop containing nucleoside triphosphate hydrolases"/>
    <property type="match status" value="1"/>
</dbReference>
<gene>
    <name evidence="11" type="ORF">PMAYCL1PPCAC_11275</name>
</gene>
<feature type="coiled-coil region" evidence="9">
    <location>
        <begin position="681"/>
        <end position="708"/>
    </location>
</feature>
<dbReference type="InterPro" id="IPR036277">
    <property type="entry name" value="SMC_hinge_sf"/>
</dbReference>
<accession>A0AAN4ZNX4</accession>
<evidence type="ECO:0000313" key="12">
    <source>
        <dbReference type="Proteomes" id="UP001328107"/>
    </source>
</evidence>
<dbReference type="Proteomes" id="UP001328107">
    <property type="component" value="Unassembled WGS sequence"/>
</dbReference>
<feature type="coiled-coil region" evidence="9">
    <location>
        <begin position="967"/>
        <end position="1008"/>
    </location>
</feature>
<keyword evidence="4" id="KW-0498">Mitosis</keyword>
<reference evidence="12" key="1">
    <citation type="submission" date="2022-10" db="EMBL/GenBank/DDBJ databases">
        <title>Genome assembly of Pristionchus species.</title>
        <authorList>
            <person name="Yoshida K."/>
            <person name="Sommer R.J."/>
        </authorList>
    </citation>
    <scope>NUCLEOTIDE SEQUENCE [LARGE SCALE GENOMIC DNA]</scope>
    <source>
        <strain evidence="12">RS5460</strain>
    </source>
</reference>
<dbReference type="PANTHER" id="PTHR43977">
    <property type="entry name" value="STRUCTURAL MAINTENANCE OF CHROMOSOMES PROTEIN 3"/>
    <property type="match status" value="1"/>
</dbReference>
<feature type="coiled-coil region" evidence="9">
    <location>
        <begin position="878"/>
        <end position="926"/>
    </location>
</feature>
<dbReference type="Gene3D" id="3.30.70.1620">
    <property type="match status" value="1"/>
</dbReference>
<dbReference type="InterPro" id="IPR024704">
    <property type="entry name" value="SMC"/>
</dbReference>
<dbReference type="Gene3D" id="1.20.1060.20">
    <property type="match status" value="1"/>
</dbReference>
<dbReference type="InterPro" id="IPR003395">
    <property type="entry name" value="RecF/RecN/SMC_N"/>
</dbReference>
<feature type="coiled-coil region" evidence="9">
    <location>
        <begin position="737"/>
        <end position="839"/>
    </location>
</feature>
<dbReference type="Gene3D" id="3.40.50.300">
    <property type="entry name" value="P-loop containing nucleotide triphosphate hydrolases"/>
    <property type="match status" value="2"/>
</dbReference>
<feature type="domain" description="SMC hinge" evidence="10">
    <location>
        <begin position="536"/>
        <end position="649"/>
    </location>
</feature>
<keyword evidence="5 9" id="KW-0175">Coiled coil</keyword>
<evidence type="ECO:0000256" key="6">
    <source>
        <dbReference type="ARBA" id="ARBA00023242"/>
    </source>
</evidence>
<dbReference type="GO" id="GO:0051276">
    <property type="term" value="P:chromosome organization"/>
    <property type="evidence" value="ECO:0007669"/>
    <property type="project" value="InterPro"/>
</dbReference>
<dbReference type="InterPro" id="IPR010935">
    <property type="entry name" value="SMC_hinge"/>
</dbReference>
<dbReference type="GO" id="GO:0016887">
    <property type="term" value="F:ATP hydrolysis activity"/>
    <property type="evidence" value="ECO:0007669"/>
    <property type="project" value="InterPro"/>
</dbReference>
<sequence length="1215" mass="140262">MYIKEINVCGFRSYKDTTSIDTFSRKNNVVVGRNGSGKSNFFHAVAFVLSEEYASLKSDFKAGILHEGTGARAQTARVEITFDNSDRRIVTYDSDEVRVARQIGNKKDQFYIDSKVASRADVVNLMESAGFSRSNPYSIVKQGKINELATAADSYRLKLLREVAGTRIYDERKEESEKILEETTEKKKKIESLITFIEDRLKTLESEKEDLKEYQKWDKTKRSVEYTIYEQEIREAKDNLEKLALDREEVNRKQNKYATELVDVREKGNDAQKSKRQLDQEFKKIKEEKESLSSDKEKCVARKVELELQIEDLDDDVKKSRENKTKTKEKLAEICAKIQEQQDKLEELRPQLEQQLAKELSLKTDIQIARDRSNSLFVKEGNKNTFKSNDEKKAHFGRELKRVRGKIGEMRSNMSELEREIGDHEAEHEKVTNDHDKHLRHDLESISDQLGSTTTELQKKKQEEQAVVVKIRQAELEARDIQESIDGSESERSRLVAQQRNMGPRGHVNGMANLRALVEELRAEGGRNAHHAALVQGYYGHVIDHLEVDESYYQAIEAAAGNRIYMCIVDTDRTATGLLKLFNERKMPGELNFLPLNRMQHPEVRQVEDDDARAMLDVVQYPDHVEPAFQFIFGKMAIIRTLEVGVRVAKTFGVDCVTLEGDQVARRGAMTGGWQDAKVSKLAMRQKLRELEENIDGFKRNFALVEQRKQSHHKELIKIRNDINLLDDKIRKIHNEHRDKVDQKRSLQQQINELQKRIEMKKTELSRENERMRVLQTEERYLVAEEQKDLASQISSQESAEIANLQQEMREKQEQLRSVENERLKVEREKNKAENYLNTTLLRKKEEYESVVNDISTKEQGLQLTAEREELNVISAEIAEITTKIFKFEERLEDYDRRNEEIVNEIENYSDQQRTIEQRISDLSRQAETIVTKQSMLQTQKEEASKKARELGTLPVDAFSKYNNMSRNQLDKKLAECMKELKKYENVNKKALDQFVQASQQKEDLTARLSEQVANEKSIRDLIDVLDHRKYDAIKLTFKQVTKNFSDVFRELVPAGSGSLVWKTAGADRSQNEDTQPLVESQELSRNEIDGYTGIGIKVSFGGQEGTREMQQLSGGQKSLVALAMIFAIQKCDPAPFYLFDEIDAALDAQHRKAVADMIEKLSSNAQFITTTFRPELLEHAEMCYGVIFRNKVSHIKTIHKSEAYDFVEDDATHG</sequence>
<dbReference type="GO" id="GO:0005634">
    <property type="term" value="C:nucleus"/>
    <property type="evidence" value="ECO:0007669"/>
    <property type="project" value="UniProtKB-SubCell"/>
</dbReference>
<evidence type="ECO:0000256" key="1">
    <source>
        <dbReference type="ARBA" id="ARBA00004123"/>
    </source>
</evidence>
<evidence type="ECO:0000256" key="3">
    <source>
        <dbReference type="ARBA" id="ARBA00022618"/>
    </source>
</evidence>
<proteinExistence type="inferred from homology"/>
<dbReference type="InterPro" id="IPR027417">
    <property type="entry name" value="P-loop_NTPase"/>
</dbReference>
<dbReference type="SUPFAM" id="SSF75553">
    <property type="entry name" value="Smc hinge domain"/>
    <property type="match status" value="1"/>
</dbReference>
<dbReference type="CDD" id="cd03272">
    <property type="entry name" value="ABC_SMC3_euk"/>
    <property type="match status" value="1"/>
</dbReference>
<keyword evidence="6 8" id="KW-0539">Nucleus</keyword>
<feature type="coiled-coil region" evidence="9">
    <location>
        <begin position="173"/>
        <end position="358"/>
    </location>
</feature>
<dbReference type="GO" id="GO:0051301">
    <property type="term" value="P:cell division"/>
    <property type="evidence" value="ECO:0007669"/>
    <property type="project" value="UniProtKB-KW"/>
</dbReference>
<comment type="caution">
    <text evidence="11">The sequence shown here is derived from an EMBL/GenBank/DDBJ whole genome shotgun (WGS) entry which is preliminary data.</text>
</comment>
<dbReference type="GO" id="GO:0032991">
    <property type="term" value="C:protein-containing complex"/>
    <property type="evidence" value="ECO:0007669"/>
    <property type="project" value="UniProtKB-ARBA"/>
</dbReference>
<keyword evidence="7" id="KW-0131">Cell cycle</keyword>
<evidence type="ECO:0000256" key="8">
    <source>
        <dbReference type="PIRNR" id="PIRNR005719"/>
    </source>
</evidence>
<dbReference type="Pfam" id="PF06470">
    <property type="entry name" value="SMC_hinge"/>
    <property type="match status" value="1"/>
</dbReference>
<organism evidence="11 12">
    <name type="scientific">Pristionchus mayeri</name>
    <dbReference type="NCBI Taxonomy" id="1317129"/>
    <lineage>
        <taxon>Eukaryota</taxon>
        <taxon>Metazoa</taxon>
        <taxon>Ecdysozoa</taxon>
        <taxon>Nematoda</taxon>
        <taxon>Chromadorea</taxon>
        <taxon>Rhabditida</taxon>
        <taxon>Rhabditina</taxon>
        <taxon>Diplogasteromorpha</taxon>
        <taxon>Diplogasteroidea</taxon>
        <taxon>Neodiplogasteridae</taxon>
        <taxon>Pristionchus</taxon>
    </lineage>
</organism>
<evidence type="ECO:0000256" key="2">
    <source>
        <dbReference type="ARBA" id="ARBA00005917"/>
    </source>
</evidence>
<dbReference type="Pfam" id="PF02463">
    <property type="entry name" value="SMC_N"/>
    <property type="match status" value="1"/>
</dbReference>
<dbReference type="GO" id="GO:0005694">
    <property type="term" value="C:chromosome"/>
    <property type="evidence" value="ECO:0007669"/>
    <property type="project" value="InterPro"/>
</dbReference>
<dbReference type="AlphaFoldDB" id="A0AAN4ZNX4"/>
<evidence type="ECO:0000256" key="7">
    <source>
        <dbReference type="ARBA" id="ARBA00023306"/>
    </source>
</evidence>
<evidence type="ECO:0000256" key="5">
    <source>
        <dbReference type="ARBA" id="ARBA00023054"/>
    </source>
</evidence>
<comment type="subcellular location">
    <subcellularLocation>
        <location evidence="1 8">Nucleus</location>
    </subcellularLocation>
</comment>
<dbReference type="SMART" id="SM00968">
    <property type="entry name" value="SMC_hinge"/>
    <property type="match status" value="1"/>
</dbReference>
<protein>
    <recommendedName>
        <fullName evidence="8">Structural maintenance of chromosomes protein</fullName>
    </recommendedName>
</protein>